<comment type="similarity">
    <text evidence="7">Belongs to the GHMP kinase family. Homoserine kinase subfamily.</text>
</comment>
<proteinExistence type="inferred from homology"/>
<organism evidence="11 12">
    <name type="scientific">Sporosarcina ureilytica</name>
    <dbReference type="NCBI Taxonomy" id="298596"/>
    <lineage>
        <taxon>Bacteria</taxon>
        <taxon>Bacillati</taxon>
        <taxon>Bacillota</taxon>
        <taxon>Bacilli</taxon>
        <taxon>Bacillales</taxon>
        <taxon>Caryophanaceae</taxon>
        <taxon>Sporosarcina</taxon>
    </lineage>
</organism>
<feature type="domain" description="GHMP kinase N-terminal" evidence="9">
    <location>
        <begin position="60"/>
        <end position="142"/>
    </location>
</feature>
<dbReference type="KEGG" id="surl:BI350_01040"/>
<dbReference type="PRINTS" id="PR00958">
    <property type="entry name" value="HOMSERKINASE"/>
</dbReference>
<dbReference type="NCBIfam" id="TIGR00191">
    <property type="entry name" value="thrB"/>
    <property type="match status" value="1"/>
</dbReference>
<dbReference type="AlphaFoldDB" id="A0A1D8JCB2"/>
<comment type="catalytic activity">
    <reaction evidence="7">
        <text>L-homoserine + ATP = O-phospho-L-homoserine + ADP + H(+)</text>
        <dbReference type="Rhea" id="RHEA:13985"/>
        <dbReference type="ChEBI" id="CHEBI:15378"/>
        <dbReference type="ChEBI" id="CHEBI:30616"/>
        <dbReference type="ChEBI" id="CHEBI:57476"/>
        <dbReference type="ChEBI" id="CHEBI:57590"/>
        <dbReference type="ChEBI" id="CHEBI:456216"/>
        <dbReference type="EC" id="2.7.1.39"/>
    </reaction>
</comment>
<dbReference type="InterPro" id="IPR006204">
    <property type="entry name" value="GHMP_kinase_N_dom"/>
</dbReference>
<dbReference type="GO" id="GO:0005524">
    <property type="term" value="F:ATP binding"/>
    <property type="evidence" value="ECO:0007669"/>
    <property type="project" value="UniProtKB-UniRule"/>
</dbReference>
<evidence type="ECO:0000259" key="9">
    <source>
        <dbReference type="Pfam" id="PF00288"/>
    </source>
</evidence>
<dbReference type="PANTHER" id="PTHR20861:SF1">
    <property type="entry name" value="HOMOSERINE KINASE"/>
    <property type="match status" value="1"/>
</dbReference>
<name>A0A1D8JCB2_9BACL</name>
<dbReference type="Pfam" id="PF08544">
    <property type="entry name" value="GHMP_kinases_C"/>
    <property type="match status" value="1"/>
</dbReference>
<dbReference type="InterPro" id="IPR000870">
    <property type="entry name" value="Homoserine_kinase"/>
</dbReference>
<dbReference type="InterPro" id="IPR014721">
    <property type="entry name" value="Ribsml_uS5_D2-typ_fold_subgr"/>
</dbReference>
<dbReference type="GO" id="GO:0009088">
    <property type="term" value="P:threonine biosynthetic process"/>
    <property type="evidence" value="ECO:0007669"/>
    <property type="project" value="UniProtKB-UniRule"/>
</dbReference>
<dbReference type="GO" id="GO:0004413">
    <property type="term" value="F:homoserine kinase activity"/>
    <property type="evidence" value="ECO:0007669"/>
    <property type="project" value="UniProtKB-UniRule"/>
</dbReference>
<feature type="binding site" evidence="7">
    <location>
        <begin position="89"/>
        <end position="99"/>
    </location>
    <ligand>
        <name>ATP</name>
        <dbReference type="ChEBI" id="CHEBI:30616"/>
    </ligand>
</feature>
<evidence type="ECO:0000256" key="5">
    <source>
        <dbReference type="ARBA" id="ARBA00022777"/>
    </source>
</evidence>
<dbReference type="InterPro" id="IPR020568">
    <property type="entry name" value="Ribosomal_Su5_D2-typ_SF"/>
</dbReference>
<keyword evidence="3 7" id="KW-0791">Threonine biosynthesis</keyword>
<dbReference type="Gene3D" id="3.30.70.890">
    <property type="entry name" value="GHMP kinase, C-terminal domain"/>
    <property type="match status" value="1"/>
</dbReference>
<keyword evidence="7" id="KW-0963">Cytoplasm</keyword>
<feature type="domain" description="GHMP kinase C-terminal" evidence="10">
    <location>
        <begin position="204"/>
        <end position="279"/>
    </location>
</feature>
<evidence type="ECO:0000256" key="1">
    <source>
        <dbReference type="ARBA" id="ARBA00022605"/>
    </source>
</evidence>
<dbReference type="Pfam" id="PF00288">
    <property type="entry name" value="GHMP_kinases_N"/>
    <property type="match status" value="1"/>
</dbReference>
<protein>
    <recommendedName>
        <fullName evidence="7 8">Homoserine kinase</fullName>
        <shortName evidence="7">HK</shortName>
        <shortName evidence="7">HSK</shortName>
        <ecNumber evidence="7 8">2.7.1.39</ecNumber>
    </recommendedName>
</protein>
<evidence type="ECO:0000256" key="2">
    <source>
        <dbReference type="ARBA" id="ARBA00022679"/>
    </source>
</evidence>
<dbReference type="Proteomes" id="UP000185746">
    <property type="component" value="Chromosome"/>
</dbReference>
<comment type="subcellular location">
    <subcellularLocation>
        <location evidence="7">Cytoplasm</location>
    </subcellularLocation>
</comment>
<dbReference type="SUPFAM" id="SSF54211">
    <property type="entry name" value="Ribosomal protein S5 domain 2-like"/>
    <property type="match status" value="1"/>
</dbReference>
<evidence type="ECO:0000256" key="8">
    <source>
        <dbReference type="NCBIfam" id="TIGR00191"/>
    </source>
</evidence>
<dbReference type="HAMAP" id="MF_00384">
    <property type="entry name" value="Homoser_kinase"/>
    <property type="match status" value="1"/>
</dbReference>
<evidence type="ECO:0000259" key="10">
    <source>
        <dbReference type="Pfam" id="PF08544"/>
    </source>
</evidence>
<keyword evidence="1 7" id="KW-0028">Amino-acid biosynthesis</keyword>
<evidence type="ECO:0000256" key="7">
    <source>
        <dbReference type="HAMAP-Rule" id="MF_00384"/>
    </source>
</evidence>
<evidence type="ECO:0000256" key="3">
    <source>
        <dbReference type="ARBA" id="ARBA00022697"/>
    </source>
</evidence>
<dbReference type="InterPro" id="IPR013750">
    <property type="entry name" value="GHMP_kinase_C_dom"/>
</dbReference>
<dbReference type="EC" id="2.7.1.39" evidence="7 8"/>
<dbReference type="SUPFAM" id="SSF55060">
    <property type="entry name" value="GHMP Kinase, C-terminal domain"/>
    <property type="match status" value="1"/>
</dbReference>
<dbReference type="RefSeq" id="WP_075526437.1">
    <property type="nucleotide sequence ID" value="NZ_CP017560.1"/>
</dbReference>
<reference evidence="11 12" key="1">
    <citation type="submission" date="2016-09" db="EMBL/GenBank/DDBJ databases">
        <title>Complete genome sequence of the Lysinibacillus sphaericus LMG 22257, a specie of Bacillus with ureolytic activity that can effectively biodeposit calcium carbonate.</title>
        <authorList>
            <person name="Yan W."/>
        </authorList>
    </citation>
    <scope>NUCLEOTIDE SEQUENCE [LARGE SCALE GENOMIC DNA]</scope>
    <source>
        <strain evidence="11 12">LMG 22257</strain>
    </source>
</reference>
<dbReference type="Gene3D" id="3.30.230.10">
    <property type="match status" value="1"/>
</dbReference>
<comment type="pathway">
    <text evidence="7">Amino-acid biosynthesis; L-threonine biosynthesis; L-threonine from L-aspartate: step 4/5.</text>
</comment>
<evidence type="ECO:0000313" key="11">
    <source>
        <dbReference type="EMBL" id="AOV06339.1"/>
    </source>
</evidence>
<dbReference type="GO" id="GO:0005737">
    <property type="term" value="C:cytoplasm"/>
    <property type="evidence" value="ECO:0007669"/>
    <property type="project" value="UniProtKB-SubCell"/>
</dbReference>
<evidence type="ECO:0000256" key="6">
    <source>
        <dbReference type="ARBA" id="ARBA00022840"/>
    </source>
</evidence>
<dbReference type="EMBL" id="CP017560">
    <property type="protein sequence ID" value="AOV06339.1"/>
    <property type="molecule type" value="Genomic_DNA"/>
</dbReference>
<comment type="function">
    <text evidence="7">Catalyzes the ATP-dependent phosphorylation of L-homoserine to L-homoserine phosphate.</text>
</comment>
<dbReference type="PANTHER" id="PTHR20861">
    <property type="entry name" value="HOMOSERINE/4-DIPHOSPHOCYTIDYL-2-C-METHYL-D-ERYTHRITOL KINASE"/>
    <property type="match status" value="1"/>
</dbReference>
<accession>A0A1D8JCB2</accession>
<keyword evidence="5 7" id="KW-0418">Kinase</keyword>
<gene>
    <name evidence="7" type="primary">thrB</name>
    <name evidence="11" type="ORF">BI350_01040</name>
</gene>
<dbReference type="InterPro" id="IPR036554">
    <property type="entry name" value="GHMP_kinase_C_sf"/>
</dbReference>
<keyword evidence="4 7" id="KW-0547">Nucleotide-binding</keyword>
<dbReference type="PIRSF" id="PIRSF000676">
    <property type="entry name" value="Homoser_kin"/>
    <property type="match status" value="1"/>
</dbReference>
<keyword evidence="6 7" id="KW-0067">ATP-binding</keyword>
<sequence>MSNPGFSVIVPATTANLGPGFDSVGLALDLYMSVEVAAHGEWTVIYEEEAFQGLVADERNLIVQTIIEVAKRYRKEVAPLKLQVKSDIPLGKGFGSSASAIAVGIVIADHLLELGLTDRDKVLLGSELEGHADNVSAALLGGAVIAYFEADEIDYIHVEQVDATFVVLVPPKEFKTSEARGLLPNELSHEKAVRSSSASAVLTAALAQNDWKTVGKMMEKDHLHEPYRKTLFPHFDEIRTLCKGLGAYGMTISGAGPSLIVAVEEGTEEEVVEKLTSNFPYYDSFSVRSSKVGANVQKQNMMI</sequence>
<evidence type="ECO:0000313" key="12">
    <source>
        <dbReference type="Proteomes" id="UP000185746"/>
    </source>
</evidence>
<evidence type="ECO:0000256" key="4">
    <source>
        <dbReference type="ARBA" id="ARBA00022741"/>
    </source>
</evidence>
<keyword evidence="12" id="KW-1185">Reference proteome</keyword>
<dbReference type="UniPathway" id="UPA00050">
    <property type="reaction ID" value="UER00064"/>
</dbReference>
<keyword evidence="2 7" id="KW-0808">Transferase</keyword>